<gene>
    <name evidence="1" type="ORF">SAMN04487940_11157</name>
</gene>
<evidence type="ECO:0000313" key="1">
    <source>
        <dbReference type="EMBL" id="SEJ82637.1"/>
    </source>
</evidence>
<reference evidence="1 2" key="1">
    <citation type="submission" date="2016-10" db="EMBL/GenBank/DDBJ databases">
        <authorList>
            <person name="Varghese N."/>
            <person name="Submissions S."/>
        </authorList>
    </citation>
    <scope>NUCLEOTIDE SEQUENCE [LARGE SCALE GENOMIC DNA]</scope>
    <source>
        <strain evidence="1 2">FF3</strain>
    </source>
</reference>
<comment type="caution">
    <text evidence="1">The sequence shown here is derived from an EMBL/GenBank/DDBJ whole genome shotgun (WGS) entry which is preliminary data.</text>
</comment>
<dbReference type="EMBL" id="FNYY01000011">
    <property type="protein sequence ID" value="SEJ82637.1"/>
    <property type="molecule type" value="Genomic_DNA"/>
</dbReference>
<keyword evidence="2" id="KW-1185">Reference proteome</keyword>
<organism evidence="1 2">
    <name type="scientific">Marinovum algicola</name>
    <dbReference type="NCBI Taxonomy" id="42444"/>
    <lineage>
        <taxon>Bacteria</taxon>
        <taxon>Pseudomonadati</taxon>
        <taxon>Pseudomonadota</taxon>
        <taxon>Alphaproteobacteria</taxon>
        <taxon>Rhodobacterales</taxon>
        <taxon>Roseobacteraceae</taxon>
        <taxon>Marinovum</taxon>
    </lineage>
</organism>
<accession>A0A975WBU3</accession>
<sequence length="215" mass="23821">MRSAGLLANWFDLEESDRAQFERWHNHEHVRERLEVPGFTHARRYSAVGPSRPGQGWLMIYAADTLQVFASDAYAARRAAPTSATIAARPLLRRMTRTAYDIQEGFGAGHGGFLCVVRADSSGTSAQQLDTLRSVAYGLRNLPDVASWQLGVPDSAVTHYSETDKAATYPCALYIDTTDPDNLNQLADGVRMRPGGSSITVDLFRLTFMMSRDDF</sequence>
<evidence type="ECO:0000313" key="2">
    <source>
        <dbReference type="Proteomes" id="UP000182932"/>
    </source>
</evidence>
<proteinExistence type="predicted"/>
<name>A0A975WBU3_9RHOB</name>
<dbReference type="AlphaFoldDB" id="A0A975WBU3"/>
<protein>
    <submittedName>
        <fullName evidence="1">Uncharacterized protein</fullName>
    </submittedName>
</protein>
<dbReference type="Proteomes" id="UP000182932">
    <property type="component" value="Unassembled WGS sequence"/>
</dbReference>